<reference evidence="2" key="1">
    <citation type="journal article" date="2019" name="Int. J. Syst. Evol. Microbiol.">
        <title>The Global Catalogue of Microorganisms (GCM) 10K type strain sequencing project: providing services to taxonomists for standard genome sequencing and annotation.</title>
        <authorList>
            <consortium name="The Broad Institute Genomics Platform"/>
            <consortium name="The Broad Institute Genome Sequencing Center for Infectious Disease"/>
            <person name="Wu L."/>
            <person name="Ma J."/>
        </authorList>
    </citation>
    <scope>NUCLEOTIDE SEQUENCE [LARGE SCALE GENOMIC DNA]</scope>
    <source>
        <strain evidence="2">NBRC 3266</strain>
    </source>
</reference>
<organism evidence="1 2">
    <name type="scientific">Gluconobacter kondonii</name>
    <dbReference type="NCBI Taxonomy" id="941463"/>
    <lineage>
        <taxon>Bacteria</taxon>
        <taxon>Pseudomonadati</taxon>
        <taxon>Pseudomonadota</taxon>
        <taxon>Alphaproteobacteria</taxon>
        <taxon>Acetobacterales</taxon>
        <taxon>Acetobacteraceae</taxon>
        <taxon>Gluconobacter</taxon>
    </lineage>
</organism>
<accession>A0ABQ5WVA7</accession>
<proteinExistence type="predicted"/>
<evidence type="ECO:0000313" key="1">
    <source>
        <dbReference type="EMBL" id="GLQ66947.1"/>
    </source>
</evidence>
<gene>
    <name evidence="1" type="ORF">GCM10007870_25320</name>
</gene>
<dbReference type="Proteomes" id="UP001156629">
    <property type="component" value="Unassembled WGS sequence"/>
</dbReference>
<evidence type="ECO:0000313" key="2">
    <source>
        <dbReference type="Proteomes" id="UP001156629"/>
    </source>
</evidence>
<sequence length="144" mass="15104">MGVLRGPCQTRPLLLAGQFLKLAADLFPPCPEGFASTREQAVGQLSGPEPCETGKDGLLVSAGVAVFCFQRGQKADCRKIVPRTLFPALGKATRSGQGEVHLRQDSGDRGRGFCHLLGRSGGFLKGAVSRKLAPVQIGLAAAEC</sequence>
<comment type="caution">
    <text evidence="1">The sequence shown here is derived from an EMBL/GenBank/DDBJ whole genome shotgun (WGS) entry which is preliminary data.</text>
</comment>
<dbReference type="EMBL" id="BSNV01000044">
    <property type="protein sequence ID" value="GLQ66947.1"/>
    <property type="molecule type" value="Genomic_DNA"/>
</dbReference>
<keyword evidence="2" id="KW-1185">Reference proteome</keyword>
<protein>
    <submittedName>
        <fullName evidence="1">Uncharacterized protein</fullName>
    </submittedName>
</protein>
<name>A0ABQ5WVA7_9PROT</name>